<feature type="compositionally biased region" description="Polar residues" evidence="1">
    <location>
        <begin position="49"/>
        <end position="74"/>
    </location>
</feature>
<accession>A0A9R1T515</accession>
<dbReference type="Proteomes" id="UP000694866">
    <property type="component" value="Unplaced"/>
</dbReference>
<dbReference type="RefSeq" id="XP_011302812.1">
    <property type="nucleotide sequence ID" value="XM_011304510.1"/>
</dbReference>
<evidence type="ECO:0000313" key="3">
    <source>
        <dbReference type="RefSeq" id="XP_011302812.1"/>
    </source>
</evidence>
<feature type="region of interest" description="Disordered" evidence="1">
    <location>
        <begin position="26"/>
        <end position="80"/>
    </location>
</feature>
<feature type="compositionally biased region" description="Basic and acidic residues" evidence="1">
    <location>
        <begin position="101"/>
        <end position="117"/>
    </location>
</feature>
<dbReference type="KEGG" id="fas:105266388"/>
<reference evidence="3" key="1">
    <citation type="submission" date="2025-08" db="UniProtKB">
        <authorList>
            <consortium name="RefSeq"/>
        </authorList>
    </citation>
    <scope>IDENTIFICATION</scope>
    <source>
        <strain evidence="3">USDA-PBARC FA_bdor</strain>
        <tissue evidence="3">Whole organism</tissue>
    </source>
</reference>
<dbReference type="OrthoDB" id="6819088at2759"/>
<proteinExistence type="predicted"/>
<evidence type="ECO:0000256" key="1">
    <source>
        <dbReference type="SAM" id="MobiDB-lite"/>
    </source>
</evidence>
<feature type="compositionally biased region" description="Low complexity" evidence="1">
    <location>
        <begin position="35"/>
        <end position="48"/>
    </location>
</feature>
<dbReference type="GeneID" id="105266388"/>
<keyword evidence="2" id="KW-1185">Reference proteome</keyword>
<evidence type="ECO:0000313" key="2">
    <source>
        <dbReference type="Proteomes" id="UP000694866"/>
    </source>
</evidence>
<dbReference type="AlphaFoldDB" id="A0A9R1T515"/>
<feature type="region of interest" description="Disordered" evidence="1">
    <location>
        <begin position="94"/>
        <end position="117"/>
    </location>
</feature>
<gene>
    <name evidence="3" type="primary">LOC105266388</name>
</gene>
<protein>
    <submittedName>
        <fullName evidence="3">Uncharacterized protein</fullName>
    </submittedName>
</protein>
<name>A0A9R1T515_9HYME</name>
<sequence>MALSLAIALAGLKVEDFSTLLTHLKSDHDLHDGRSSPSTRSDSSGVSSLEPSSRYTTATSTPFSSRPGTPNDDQNIIGHDLPKVPWKKVSVIGSGRKNQKKCQDTKEKLLSTPEHQEETPKRDILDLMSNIKYSEWSIRHPDVYTSSVRNFMENRSVYFRLSDDALLEDYPVRECKPCNFREPSPYLCK</sequence>
<organism evidence="2 3">
    <name type="scientific">Fopius arisanus</name>
    <dbReference type="NCBI Taxonomy" id="64838"/>
    <lineage>
        <taxon>Eukaryota</taxon>
        <taxon>Metazoa</taxon>
        <taxon>Ecdysozoa</taxon>
        <taxon>Arthropoda</taxon>
        <taxon>Hexapoda</taxon>
        <taxon>Insecta</taxon>
        <taxon>Pterygota</taxon>
        <taxon>Neoptera</taxon>
        <taxon>Endopterygota</taxon>
        <taxon>Hymenoptera</taxon>
        <taxon>Apocrita</taxon>
        <taxon>Ichneumonoidea</taxon>
        <taxon>Braconidae</taxon>
        <taxon>Opiinae</taxon>
        <taxon>Fopius</taxon>
    </lineage>
</organism>